<dbReference type="PANTHER" id="PTHR30221">
    <property type="entry name" value="SMALL-CONDUCTANCE MECHANOSENSITIVE CHANNEL"/>
    <property type="match status" value="1"/>
</dbReference>
<dbReference type="InterPro" id="IPR006685">
    <property type="entry name" value="MscS_channel_2nd"/>
</dbReference>
<evidence type="ECO:0000256" key="3">
    <source>
        <dbReference type="ARBA" id="ARBA00022475"/>
    </source>
</evidence>
<protein>
    <submittedName>
        <fullName evidence="10">Mechanosensitive ion channel protein</fullName>
    </submittedName>
</protein>
<keyword evidence="4 7" id="KW-0812">Transmembrane</keyword>
<comment type="similarity">
    <text evidence="2">Belongs to the MscS (TC 1.A.23) family.</text>
</comment>
<dbReference type="InterPro" id="IPR008910">
    <property type="entry name" value="MSC_TM_helix"/>
</dbReference>
<dbReference type="Pfam" id="PF21082">
    <property type="entry name" value="MS_channel_3rd"/>
    <property type="match status" value="1"/>
</dbReference>
<feature type="transmembrane region" description="Helical" evidence="7">
    <location>
        <begin position="322"/>
        <end position="340"/>
    </location>
</feature>
<evidence type="ECO:0000313" key="11">
    <source>
        <dbReference type="Proteomes" id="UP001317705"/>
    </source>
</evidence>
<evidence type="ECO:0000256" key="1">
    <source>
        <dbReference type="ARBA" id="ARBA00004651"/>
    </source>
</evidence>
<dbReference type="Pfam" id="PF05552">
    <property type="entry name" value="MS_channel_1st_1"/>
    <property type="match status" value="1"/>
</dbReference>
<feature type="domain" description="Mechanosensitive ion channel MscS" evidence="8">
    <location>
        <begin position="365"/>
        <end position="430"/>
    </location>
</feature>
<reference evidence="10 11" key="1">
    <citation type="submission" date="2022-12" db="EMBL/GenBank/DDBJ databases">
        <title>Polyphasic characterization of Geotalea uranireducens NIT-SL11 newly isolated from a complex of sewage sludge and microbially reduced graphene oxide.</title>
        <authorList>
            <person name="Xie L."/>
            <person name="Yoshida N."/>
            <person name="Meng L."/>
        </authorList>
    </citation>
    <scope>NUCLEOTIDE SEQUENCE [LARGE SCALE GENOMIC DNA]</scope>
    <source>
        <strain evidence="10 11">NIT-SL11</strain>
    </source>
</reference>
<evidence type="ECO:0000256" key="2">
    <source>
        <dbReference type="ARBA" id="ARBA00008017"/>
    </source>
</evidence>
<dbReference type="PANTHER" id="PTHR30221:SF18">
    <property type="entry name" value="SLL0590 PROTEIN"/>
    <property type="match status" value="1"/>
</dbReference>
<gene>
    <name evidence="10" type="ORF">GURASL_27000</name>
</gene>
<evidence type="ECO:0000256" key="7">
    <source>
        <dbReference type="SAM" id="Phobius"/>
    </source>
</evidence>
<dbReference type="Gene3D" id="3.30.70.100">
    <property type="match status" value="1"/>
</dbReference>
<dbReference type="SUPFAM" id="SSF50182">
    <property type="entry name" value="Sm-like ribonucleoproteins"/>
    <property type="match status" value="1"/>
</dbReference>
<feature type="transmembrane region" description="Helical" evidence="7">
    <location>
        <begin position="352"/>
        <end position="378"/>
    </location>
</feature>
<evidence type="ECO:0000259" key="8">
    <source>
        <dbReference type="Pfam" id="PF00924"/>
    </source>
</evidence>
<evidence type="ECO:0000256" key="6">
    <source>
        <dbReference type="ARBA" id="ARBA00023136"/>
    </source>
</evidence>
<dbReference type="SUPFAM" id="SSF82689">
    <property type="entry name" value="Mechanosensitive channel protein MscS (YggB), C-terminal domain"/>
    <property type="match status" value="1"/>
</dbReference>
<dbReference type="Gene3D" id="2.30.30.60">
    <property type="match status" value="1"/>
</dbReference>
<evidence type="ECO:0000313" key="10">
    <source>
        <dbReference type="EMBL" id="BDV43777.1"/>
    </source>
</evidence>
<evidence type="ECO:0000256" key="5">
    <source>
        <dbReference type="ARBA" id="ARBA00022989"/>
    </source>
</evidence>
<dbReference type="InterPro" id="IPR049278">
    <property type="entry name" value="MS_channel_C"/>
</dbReference>
<sequence>MIGWLQRFFSPGAITMFTRCLLTLVLLLVLAAPPVPAVDRSETPSTPAATGAPVTLNGTPLFYVREKVLSYPPTERARLISARLEKLLHAPQVDAATITTTDSDASTDIVAGDLVIMSVTDRDARGEGTTRQELARRFRDRIVAAIVAYRDEYSSRSLLEGSAYAALATLVLVAALLFLKKLFPLLHNRLQSWKGTKIRSLRVQSLEIVNAERIVSLLASLLRGGRLVITLTLFYFYIPLVFSFFPQTQGFAAQLFGHLISPLRSIGHAIGAYLPNIFFILVILLVTHYVIKLIRFVFAEIGKGTITIPGFYQDWAEPTFKIVRFLVLAFAAVVVFPYLPGSNSPAFKGISIFLGVLFSLGSTSAVANIVAGVILTYTRGFKTGDRVKIAETVGDVVEKTLLVTRIRTIKNVDVTIPNSMVISSHVVNYSSSADAYGLILHTSVTIGYDTPWRTIHQLLVEAAKRTEHILELPAPFVLQTALNDFYVTYELNAYTDQPHKMMAIYSALHQQIQDRFNEAGVEIMSPHYSQLRDGNSTTIPESYRPPGYVAPSIRISRPGEAAPTE</sequence>
<proteinExistence type="inferred from homology"/>
<name>A0ABN6VW28_9BACT</name>
<dbReference type="Pfam" id="PF00924">
    <property type="entry name" value="MS_channel_2nd"/>
    <property type="match status" value="1"/>
</dbReference>
<accession>A0ABN6VW28</accession>
<dbReference type="InterPro" id="IPR045275">
    <property type="entry name" value="MscS_archaea/bacteria_type"/>
</dbReference>
<comment type="subcellular location">
    <subcellularLocation>
        <location evidence="1">Cell membrane</location>
        <topology evidence="1">Multi-pass membrane protein</topology>
    </subcellularLocation>
</comment>
<feature type="transmembrane region" description="Helical" evidence="7">
    <location>
        <begin position="227"/>
        <end position="245"/>
    </location>
</feature>
<keyword evidence="5 7" id="KW-1133">Transmembrane helix</keyword>
<dbReference type="InterPro" id="IPR023408">
    <property type="entry name" value="MscS_beta-dom_sf"/>
</dbReference>
<feature type="transmembrane region" description="Helical" evidence="7">
    <location>
        <begin position="265"/>
        <end position="286"/>
    </location>
</feature>
<dbReference type="InterPro" id="IPR011066">
    <property type="entry name" value="MscS_channel_C_sf"/>
</dbReference>
<dbReference type="EMBL" id="AP027151">
    <property type="protein sequence ID" value="BDV43777.1"/>
    <property type="molecule type" value="Genomic_DNA"/>
</dbReference>
<dbReference type="RefSeq" id="WP_281999898.1">
    <property type="nucleotide sequence ID" value="NZ_AP027151.1"/>
</dbReference>
<dbReference type="Proteomes" id="UP001317705">
    <property type="component" value="Chromosome"/>
</dbReference>
<keyword evidence="11" id="KW-1185">Reference proteome</keyword>
<dbReference type="InterPro" id="IPR010920">
    <property type="entry name" value="LSM_dom_sf"/>
</dbReference>
<keyword evidence="3" id="KW-1003">Cell membrane</keyword>
<evidence type="ECO:0000259" key="9">
    <source>
        <dbReference type="Pfam" id="PF21082"/>
    </source>
</evidence>
<feature type="domain" description="Mechanosensitive ion channel MscS C-terminal" evidence="9">
    <location>
        <begin position="442"/>
        <end position="523"/>
    </location>
</feature>
<dbReference type="Gene3D" id="1.10.287.1260">
    <property type="match status" value="1"/>
</dbReference>
<keyword evidence="6 7" id="KW-0472">Membrane</keyword>
<evidence type="ECO:0000256" key="4">
    <source>
        <dbReference type="ARBA" id="ARBA00022692"/>
    </source>
</evidence>
<feature type="transmembrane region" description="Helical" evidence="7">
    <location>
        <begin position="161"/>
        <end position="179"/>
    </location>
</feature>
<organism evidence="10 11">
    <name type="scientific">Geotalea uraniireducens</name>
    <dbReference type="NCBI Taxonomy" id="351604"/>
    <lineage>
        <taxon>Bacteria</taxon>
        <taxon>Pseudomonadati</taxon>
        <taxon>Thermodesulfobacteriota</taxon>
        <taxon>Desulfuromonadia</taxon>
        <taxon>Geobacterales</taxon>
        <taxon>Geobacteraceae</taxon>
        <taxon>Geotalea</taxon>
    </lineage>
</organism>